<dbReference type="Pfam" id="PF01476">
    <property type="entry name" value="LysM"/>
    <property type="match status" value="1"/>
</dbReference>
<feature type="signal peptide" evidence="2">
    <location>
        <begin position="1"/>
        <end position="24"/>
    </location>
</feature>
<dbReference type="PROSITE" id="PS51782">
    <property type="entry name" value="LYSM"/>
    <property type="match status" value="1"/>
</dbReference>
<dbReference type="SUPFAM" id="SSF53955">
    <property type="entry name" value="Lysozyme-like"/>
    <property type="match status" value="1"/>
</dbReference>
<evidence type="ECO:0000259" key="3">
    <source>
        <dbReference type="PROSITE" id="PS51782"/>
    </source>
</evidence>
<dbReference type="EMBL" id="JBHRYA010000009">
    <property type="protein sequence ID" value="MFC3717195.1"/>
    <property type="molecule type" value="Genomic_DNA"/>
</dbReference>
<dbReference type="CDD" id="cd16894">
    <property type="entry name" value="MltD-like"/>
    <property type="match status" value="1"/>
</dbReference>
<dbReference type="PROSITE" id="PS00922">
    <property type="entry name" value="TRANSGLYCOSYLASE"/>
    <property type="match status" value="1"/>
</dbReference>
<comment type="similarity">
    <text evidence="1">Belongs to the transglycosylase Slt family.</text>
</comment>
<sequence length="423" mass="45216">MTRLAGWRWSVALSAALAIAGAQAAEPVPPAEAKAPVTSLAQPAAPTTRSGREIYARFREGLADPSCGPDTSERWQRHFAAAPKRLASREDNVLPLFGYVVDALREAHLPTEYALIPFVESGYKPGARSSSGPAGLWQFIALTARDHDIAIRPGYDGRLSPVESTQAAVRYLKTLHGMFAGDWRLAVMAYNAGEYRVFGALKRSGQQAMDADPEKLVSLSGITRAYVRKLHALSCVLDRADDREQWLQALDRPVAILTPESLPSGATSLDAWARQHGRDPKNVRRINPAFAGGRIAKARGQTLQVLVPRRPGEAPAAQPATPRITTLADASNATVINPVVAEDSPGAGAGSPANVATPAPRTHVVARGDSIWRLAEHYGVSRADLLERNDLSATDVLHPGMVLEIDDAPATVPDADSVSAVPE</sequence>
<dbReference type="Proteomes" id="UP001595705">
    <property type="component" value="Unassembled WGS sequence"/>
</dbReference>
<dbReference type="Pfam" id="PF01464">
    <property type="entry name" value="SLT"/>
    <property type="match status" value="1"/>
</dbReference>
<evidence type="ECO:0000256" key="1">
    <source>
        <dbReference type="ARBA" id="ARBA00007734"/>
    </source>
</evidence>
<gene>
    <name evidence="4" type="ORF">ACFONC_13660</name>
</gene>
<comment type="caution">
    <text evidence="4">The sequence shown here is derived from an EMBL/GenBank/DDBJ whole genome shotgun (WGS) entry which is preliminary data.</text>
</comment>
<feature type="chain" id="PRO_5045180324" evidence="2">
    <location>
        <begin position="25"/>
        <end position="423"/>
    </location>
</feature>
<dbReference type="InterPro" id="IPR000189">
    <property type="entry name" value="Transglyc_AS"/>
</dbReference>
<dbReference type="CDD" id="cd00118">
    <property type="entry name" value="LysM"/>
    <property type="match status" value="1"/>
</dbReference>
<dbReference type="RefSeq" id="WP_386744954.1">
    <property type="nucleotide sequence ID" value="NZ_JBHRYA010000009.1"/>
</dbReference>
<protein>
    <submittedName>
        <fullName evidence="4">Transglycosylase SLT domain-containing protein</fullName>
    </submittedName>
</protein>
<dbReference type="InterPro" id="IPR036779">
    <property type="entry name" value="LysM_dom_sf"/>
</dbReference>
<dbReference type="InterPro" id="IPR023346">
    <property type="entry name" value="Lysozyme-like_dom_sf"/>
</dbReference>
<dbReference type="Gene3D" id="1.10.530.10">
    <property type="match status" value="1"/>
</dbReference>
<reference evidence="5" key="1">
    <citation type="journal article" date="2019" name="Int. J. Syst. Evol. Microbiol.">
        <title>The Global Catalogue of Microorganisms (GCM) 10K type strain sequencing project: providing services to taxonomists for standard genome sequencing and annotation.</title>
        <authorList>
            <consortium name="The Broad Institute Genomics Platform"/>
            <consortium name="The Broad Institute Genome Sequencing Center for Infectious Disease"/>
            <person name="Wu L."/>
            <person name="Ma J."/>
        </authorList>
    </citation>
    <scope>NUCLEOTIDE SEQUENCE [LARGE SCALE GENOMIC DNA]</scope>
    <source>
        <strain evidence="5">KCTC 42441</strain>
    </source>
</reference>
<feature type="domain" description="LysM" evidence="3">
    <location>
        <begin position="361"/>
        <end position="405"/>
    </location>
</feature>
<dbReference type="InterPro" id="IPR018392">
    <property type="entry name" value="LysM"/>
</dbReference>
<evidence type="ECO:0000313" key="4">
    <source>
        <dbReference type="EMBL" id="MFC3717195.1"/>
    </source>
</evidence>
<dbReference type="SMART" id="SM00257">
    <property type="entry name" value="LysM"/>
    <property type="match status" value="1"/>
</dbReference>
<keyword evidence="2" id="KW-0732">Signal</keyword>
<keyword evidence="5" id="KW-1185">Reference proteome</keyword>
<accession>A0ABV7XLY9</accession>
<proteinExistence type="inferred from homology"/>
<dbReference type="Gene3D" id="3.10.350.10">
    <property type="entry name" value="LysM domain"/>
    <property type="match status" value="1"/>
</dbReference>
<evidence type="ECO:0000256" key="2">
    <source>
        <dbReference type="SAM" id="SignalP"/>
    </source>
</evidence>
<name>A0ABV7XLY9_9GAMM</name>
<dbReference type="InterPro" id="IPR008258">
    <property type="entry name" value="Transglycosylase_SLT_dom_1"/>
</dbReference>
<evidence type="ECO:0000313" key="5">
    <source>
        <dbReference type="Proteomes" id="UP001595705"/>
    </source>
</evidence>
<organism evidence="4 5">
    <name type="scientific">Luteimonas soli</name>
    <dbReference type="NCBI Taxonomy" id="1648966"/>
    <lineage>
        <taxon>Bacteria</taxon>
        <taxon>Pseudomonadati</taxon>
        <taxon>Pseudomonadota</taxon>
        <taxon>Gammaproteobacteria</taxon>
        <taxon>Lysobacterales</taxon>
        <taxon>Lysobacteraceae</taxon>
        <taxon>Luteimonas</taxon>
    </lineage>
</organism>
<dbReference type="SUPFAM" id="SSF54106">
    <property type="entry name" value="LysM domain"/>
    <property type="match status" value="1"/>
</dbReference>